<evidence type="ECO:0000256" key="2">
    <source>
        <dbReference type="ARBA" id="ARBA00022723"/>
    </source>
</evidence>
<reference evidence="10" key="1">
    <citation type="submission" date="2016-11" db="UniProtKB">
        <authorList>
            <consortium name="WormBaseParasite"/>
        </authorList>
    </citation>
    <scope>IDENTIFICATION</scope>
</reference>
<dbReference type="AlphaFoldDB" id="A0A1I7S2V3"/>
<dbReference type="Proteomes" id="UP000095284">
    <property type="component" value="Unplaced"/>
</dbReference>
<dbReference type="EMBL" id="CAJFCV020000005">
    <property type="protein sequence ID" value="CAG9121576.1"/>
    <property type="molecule type" value="Genomic_DNA"/>
</dbReference>
<dbReference type="EMBL" id="CAJFDI010000005">
    <property type="protein sequence ID" value="CAD5230582.1"/>
    <property type="molecule type" value="Genomic_DNA"/>
</dbReference>
<dbReference type="Gene3D" id="3.10.120.10">
    <property type="entry name" value="Cytochrome b5-like heme/steroid binding domain"/>
    <property type="match status" value="1"/>
</dbReference>
<dbReference type="OrthoDB" id="260519at2759"/>
<sequence>MSQSFSRAEVSKHNKEDDLWLIFNGKVYDLTSYYKQHPGGEAMLKRAGKDVSMVLENVAAHGFALQFIHKKLGELYIGDLV</sequence>
<dbReference type="PROSITE" id="PS50255">
    <property type="entry name" value="CYTOCHROME_B5_2"/>
    <property type="match status" value="1"/>
</dbReference>
<evidence type="ECO:0000256" key="1">
    <source>
        <dbReference type="ARBA" id="ARBA00022617"/>
    </source>
</evidence>
<reference evidence="7" key="2">
    <citation type="submission" date="2020-08" db="EMBL/GenBank/DDBJ databases">
        <authorList>
            <person name="Kikuchi T."/>
        </authorList>
    </citation>
    <scope>NUCLEOTIDE SEQUENCE</scope>
    <source>
        <strain evidence="6">Ka4C1</strain>
    </source>
</reference>
<evidence type="ECO:0000313" key="10">
    <source>
        <dbReference type="WBParaSite" id="BXY_0733300.1"/>
    </source>
</evidence>
<evidence type="ECO:0000313" key="6">
    <source>
        <dbReference type="EMBL" id="CAD5230582.1"/>
    </source>
</evidence>
<dbReference type="SMART" id="SM01117">
    <property type="entry name" value="Cyt-b5"/>
    <property type="match status" value="1"/>
</dbReference>
<keyword evidence="3" id="KW-0408">Iron</keyword>
<dbReference type="Proteomes" id="UP000582659">
    <property type="component" value="Unassembled WGS sequence"/>
</dbReference>
<dbReference type="PANTHER" id="PTHR19359:SF95">
    <property type="entry name" value="CYTOCHROME B5 TYPE B"/>
    <property type="match status" value="1"/>
</dbReference>
<comment type="similarity">
    <text evidence="4">Belongs to the cytochrome b5 family.</text>
</comment>
<dbReference type="WBParaSite" id="BXY_0733300.1">
    <property type="protein sequence ID" value="BXY_0733300.1"/>
    <property type="gene ID" value="BXY_0733300"/>
</dbReference>
<evidence type="ECO:0000259" key="5">
    <source>
        <dbReference type="PROSITE" id="PS50255"/>
    </source>
</evidence>
<evidence type="ECO:0000313" key="7">
    <source>
        <dbReference type="EMBL" id="CAG9121576.1"/>
    </source>
</evidence>
<evidence type="ECO:0000256" key="4">
    <source>
        <dbReference type="ARBA" id="ARBA00038168"/>
    </source>
</evidence>
<dbReference type="GO" id="GO:0016020">
    <property type="term" value="C:membrane"/>
    <property type="evidence" value="ECO:0007669"/>
    <property type="project" value="TreeGrafter"/>
</dbReference>
<evidence type="ECO:0000313" key="9">
    <source>
        <dbReference type="Proteomes" id="UP000659654"/>
    </source>
</evidence>
<dbReference type="Pfam" id="PF00173">
    <property type="entry name" value="Cyt-b5"/>
    <property type="match status" value="1"/>
</dbReference>
<organism evidence="8 10">
    <name type="scientific">Bursaphelenchus xylophilus</name>
    <name type="common">Pinewood nematode worm</name>
    <name type="synonym">Aphelenchoides xylophilus</name>
    <dbReference type="NCBI Taxonomy" id="6326"/>
    <lineage>
        <taxon>Eukaryota</taxon>
        <taxon>Metazoa</taxon>
        <taxon>Ecdysozoa</taxon>
        <taxon>Nematoda</taxon>
        <taxon>Chromadorea</taxon>
        <taxon>Rhabditida</taxon>
        <taxon>Tylenchina</taxon>
        <taxon>Tylenchomorpha</taxon>
        <taxon>Aphelenchoidea</taxon>
        <taxon>Aphelenchoididae</taxon>
        <taxon>Bursaphelenchus</taxon>
    </lineage>
</organism>
<dbReference type="InterPro" id="IPR001199">
    <property type="entry name" value="Cyt_B5-like_heme/steroid-bd"/>
</dbReference>
<keyword evidence="9" id="KW-1185">Reference proteome</keyword>
<dbReference type="SUPFAM" id="SSF55856">
    <property type="entry name" value="Cytochrome b5-like heme/steroid binding domain"/>
    <property type="match status" value="1"/>
</dbReference>
<evidence type="ECO:0000256" key="3">
    <source>
        <dbReference type="ARBA" id="ARBA00023004"/>
    </source>
</evidence>
<keyword evidence="1" id="KW-0349">Heme</keyword>
<dbReference type="Proteomes" id="UP000659654">
    <property type="component" value="Unassembled WGS sequence"/>
</dbReference>
<protein>
    <submittedName>
        <fullName evidence="6">(pine wood nematode) hypothetical protein</fullName>
    </submittedName>
    <submittedName>
        <fullName evidence="10">Cytochrome b5 heme-binding domain-containing protein</fullName>
    </submittedName>
</protein>
<name>A0A1I7S2V3_BURXY</name>
<dbReference type="InterPro" id="IPR050668">
    <property type="entry name" value="Cytochrome_b5"/>
</dbReference>
<proteinExistence type="inferred from homology"/>
<dbReference type="GO" id="GO:0020037">
    <property type="term" value="F:heme binding"/>
    <property type="evidence" value="ECO:0007669"/>
    <property type="project" value="TreeGrafter"/>
</dbReference>
<dbReference type="SMR" id="A0A1I7S2V3"/>
<dbReference type="InterPro" id="IPR036400">
    <property type="entry name" value="Cyt_B5-like_heme/steroid_sf"/>
</dbReference>
<dbReference type="GO" id="GO:0046872">
    <property type="term" value="F:metal ion binding"/>
    <property type="evidence" value="ECO:0007669"/>
    <property type="project" value="UniProtKB-KW"/>
</dbReference>
<dbReference type="PANTHER" id="PTHR19359">
    <property type="entry name" value="CYTOCHROME B5"/>
    <property type="match status" value="1"/>
</dbReference>
<gene>
    <name evidence="6" type="ORF">BXYJ_LOCUS11059</name>
</gene>
<accession>A0A1I7S2V3</accession>
<feature type="domain" description="Cytochrome b5 heme-binding" evidence="5">
    <location>
        <begin position="2"/>
        <end position="81"/>
    </location>
</feature>
<evidence type="ECO:0000313" key="8">
    <source>
        <dbReference type="Proteomes" id="UP000095284"/>
    </source>
</evidence>
<keyword evidence="2" id="KW-0479">Metal-binding</keyword>